<dbReference type="PANTHER" id="PTHR43333:SF1">
    <property type="entry name" value="D-ISOMER SPECIFIC 2-HYDROXYACID DEHYDROGENASE NAD-BINDING DOMAIN-CONTAINING PROTEIN"/>
    <property type="match status" value="1"/>
</dbReference>
<sequence length="320" mass="34866">MRSMPTMICLHGLTPEQEARVREAAPGWNIVFGRPKELDDKLFREAEVICGWSPVIEKESLGEGGSLKWLQSWSAGVDKMPLGKLEQAGVILTTASGVHPVPMSETALAMMLAFSRGLHHSVRSQLRGKWEPREPYAELNGATLAIIGAGEIGTELGRLGQALGMRTIGVRRTARPTPHMDETMAIDQLHDALARADYVVNVLPHTPDTERVFGAAEFAAMKDSAVFVNIGRGVSVDTDALVEALRSGAIGGAGLDVTDPEPLPEGHPLWAMEQVIITPHMGGSSERYKERVTELFVHNLKSYLADGRPARNIVDYERGY</sequence>
<proteinExistence type="inferred from homology"/>
<dbReference type="GO" id="GO:0051287">
    <property type="term" value="F:NAD binding"/>
    <property type="evidence" value="ECO:0007669"/>
    <property type="project" value="InterPro"/>
</dbReference>
<dbReference type="PANTHER" id="PTHR43333">
    <property type="entry name" value="2-HACID_DH_C DOMAIN-CONTAINING PROTEIN"/>
    <property type="match status" value="1"/>
</dbReference>
<dbReference type="EMBL" id="NFEZ01000003">
    <property type="protein sequence ID" value="PLT47451.1"/>
    <property type="molecule type" value="Genomic_DNA"/>
</dbReference>
<dbReference type="AlphaFoldDB" id="A0A2N5NAS0"/>
<evidence type="ECO:0000313" key="8">
    <source>
        <dbReference type="Proteomes" id="UP000234789"/>
    </source>
</evidence>
<dbReference type="Pfam" id="PF02826">
    <property type="entry name" value="2-Hacid_dh_C"/>
    <property type="match status" value="1"/>
</dbReference>
<evidence type="ECO:0000259" key="6">
    <source>
        <dbReference type="Pfam" id="PF02826"/>
    </source>
</evidence>
<name>A0A2N5NAS0_9BACL</name>
<reference evidence="7 8" key="1">
    <citation type="submission" date="2017-05" db="EMBL/GenBank/DDBJ databases">
        <title>Functional genome analysis of Paenibacillus pasadenensis strain R16: insights on endophytic life style and antifungal activity.</title>
        <authorList>
            <person name="Passera A."/>
            <person name="Marcolungo L."/>
            <person name="Casati P."/>
            <person name="Brasca M."/>
            <person name="Quaglino F."/>
            <person name="Delledonne M."/>
        </authorList>
    </citation>
    <scope>NUCLEOTIDE SEQUENCE [LARGE SCALE GENOMIC DNA]</scope>
    <source>
        <strain evidence="7 8">R16</strain>
    </source>
</reference>
<dbReference type="Gene3D" id="3.40.50.720">
    <property type="entry name" value="NAD(P)-binding Rossmann-like Domain"/>
    <property type="match status" value="2"/>
</dbReference>
<dbReference type="GO" id="GO:0004617">
    <property type="term" value="F:phosphoglycerate dehydrogenase activity"/>
    <property type="evidence" value="ECO:0007669"/>
    <property type="project" value="UniProtKB-EC"/>
</dbReference>
<dbReference type="InterPro" id="IPR006139">
    <property type="entry name" value="D-isomer_2_OHA_DH_cat_dom"/>
</dbReference>
<evidence type="ECO:0000256" key="2">
    <source>
        <dbReference type="ARBA" id="ARBA00023002"/>
    </source>
</evidence>
<evidence type="ECO:0000256" key="1">
    <source>
        <dbReference type="ARBA" id="ARBA00005854"/>
    </source>
</evidence>
<evidence type="ECO:0000256" key="3">
    <source>
        <dbReference type="ARBA" id="ARBA00023027"/>
    </source>
</evidence>
<dbReference type="FunFam" id="3.40.50.720:FF:000363">
    <property type="entry name" value="D-isomer specific 2-hydroxyacid dehydrogenase"/>
    <property type="match status" value="1"/>
</dbReference>
<dbReference type="InterPro" id="IPR036291">
    <property type="entry name" value="NAD(P)-bd_dom_sf"/>
</dbReference>
<dbReference type="CDD" id="cd05300">
    <property type="entry name" value="2-Hacid_dh_1"/>
    <property type="match status" value="1"/>
</dbReference>
<evidence type="ECO:0000256" key="4">
    <source>
        <dbReference type="RuleBase" id="RU003719"/>
    </source>
</evidence>
<keyword evidence="2 4" id="KW-0560">Oxidoreductase</keyword>
<comment type="similarity">
    <text evidence="1 4">Belongs to the D-isomer specific 2-hydroxyacid dehydrogenase family.</text>
</comment>
<dbReference type="Proteomes" id="UP000234789">
    <property type="component" value="Unassembled WGS sequence"/>
</dbReference>
<evidence type="ECO:0000259" key="5">
    <source>
        <dbReference type="Pfam" id="PF00389"/>
    </source>
</evidence>
<evidence type="ECO:0000313" key="7">
    <source>
        <dbReference type="EMBL" id="PLT47451.1"/>
    </source>
</evidence>
<protein>
    <submittedName>
        <fullName evidence="7">D-3-phosphoglycerate dehydrogenase</fullName>
        <ecNumber evidence="7">1.1.1.95</ecNumber>
    </submittedName>
</protein>
<dbReference type="SUPFAM" id="SSF52283">
    <property type="entry name" value="Formate/glycerate dehydrogenase catalytic domain-like"/>
    <property type="match status" value="1"/>
</dbReference>
<dbReference type="InterPro" id="IPR006140">
    <property type="entry name" value="D-isomer_DH_NAD-bd"/>
</dbReference>
<comment type="caution">
    <text evidence="7">The sequence shown here is derived from an EMBL/GenBank/DDBJ whole genome shotgun (WGS) entry which is preliminary data.</text>
</comment>
<accession>A0A2N5NAS0</accession>
<keyword evidence="8" id="KW-1185">Reference proteome</keyword>
<dbReference type="SUPFAM" id="SSF51735">
    <property type="entry name" value="NAD(P)-binding Rossmann-fold domains"/>
    <property type="match status" value="1"/>
</dbReference>
<dbReference type="Pfam" id="PF00389">
    <property type="entry name" value="2-Hacid_dh"/>
    <property type="match status" value="1"/>
</dbReference>
<gene>
    <name evidence="7" type="ORF">B8V81_1675</name>
</gene>
<dbReference type="EC" id="1.1.1.95" evidence="7"/>
<keyword evidence="3" id="KW-0520">NAD</keyword>
<feature type="domain" description="D-isomer specific 2-hydroxyacid dehydrogenase NAD-binding" evidence="6">
    <location>
        <begin position="108"/>
        <end position="282"/>
    </location>
</feature>
<organism evidence="7 8">
    <name type="scientific">Paenibacillus pasadenensis</name>
    <dbReference type="NCBI Taxonomy" id="217090"/>
    <lineage>
        <taxon>Bacteria</taxon>
        <taxon>Bacillati</taxon>
        <taxon>Bacillota</taxon>
        <taxon>Bacilli</taxon>
        <taxon>Bacillales</taxon>
        <taxon>Paenibacillaceae</taxon>
        <taxon>Paenibacillus</taxon>
    </lineage>
</organism>
<feature type="domain" description="D-isomer specific 2-hydroxyacid dehydrogenase catalytic" evidence="5">
    <location>
        <begin position="41"/>
        <end position="312"/>
    </location>
</feature>